<evidence type="ECO:0000256" key="6">
    <source>
        <dbReference type="ARBA" id="ARBA00022884"/>
    </source>
</evidence>
<dbReference type="Gene3D" id="3.10.290.10">
    <property type="entry name" value="RNA-binding S4 domain"/>
    <property type="match status" value="1"/>
</dbReference>
<dbReference type="GO" id="GO:0042803">
    <property type="term" value="F:protein homodimerization activity"/>
    <property type="evidence" value="ECO:0007669"/>
    <property type="project" value="UniProtKB-ARBA"/>
</dbReference>
<dbReference type="EMBL" id="CP043538">
    <property type="protein sequence ID" value="QGY02850.1"/>
    <property type="molecule type" value="Genomic_DNA"/>
</dbReference>
<evidence type="ECO:0000256" key="2">
    <source>
        <dbReference type="ARBA" id="ARBA00022490"/>
    </source>
</evidence>
<keyword evidence="7 11" id="KW-0648">Protein biosynthesis</keyword>
<reference evidence="13 14" key="2">
    <citation type="journal article" date="2013" name="Genome Announc.">
        <title>Draft Genome Sequence of Methylobacterium mesophilicum Strain SR1.6/6, Isolated from Citrus sinensis.</title>
        <authorList>
            <person name="Marinho Almeida D."/>
            <person name="Dini-Andreote F."/>
            <person name="Camargo Neves A.A."/>
            <person name="Juca Ramos R.T."/>
            <person name="Andreote F.D."/>
            <person name="Carneiro A.R."/>
            <person name="Oliveira de Souza Lima A."/>
            <person name="Caracciolo Gomes de Sa P.H."/>
            <person name="Ribeiro Barbosa M.S."/>
            <person name="Araujo W.L."/>
            <person name="Silva A."/>
        </authorList>
    </citation>
    <scope>NUCLEOTIDE SEQUENCE [LARGE SCALE GENOMIC DNA]</scope>
    <source>
        <strain evidence="13 14">SR1.6/6</strain>
    </source>
</reference>
<reference evidence="13 14" key="1">
    <citation type="journal article" date="2012" name="Genet. Mol. Biol.">
        <title>Analysis of 16S rRNA and mxaF genes revealing insights into Methylobacterium niche-specific plant association.</title>
        <authorList>
            <person name="Dourado M.N."/>
            <person name="Andreote F.D."/>
            <person name="Dini-Andreote F."/>
            <person name="Conti R."/>
            <person name="Araujo J.M."/>
            <person name="Araujo W.L."/>
        </authorList>
    </citation>
    <scope>NUCLEOTIDE SEQUENCE [LARGE SCALE GENOMIC DNA]</scope>
    <source>
        <strain evidence="13 14">SR1.6/6</strain>
    </source>
</reference>
<dbReference type="PANTHER" id="PTHR11766:SF0">
    <property type="entry name" value="TYROSINE--TRNA LIGASE, MITOCHONDRIAL"/>
    <property type="match status" value="1"/>
</dbReference>
<protein>
    <recommendedName>
        <fullName evidence="11">Tyrosine--tRNA ligase</fullName>
        <ecNumber evidence="11">6.1.1.1</ecNumber>
    </recommendedName>
    <alternativeName>
        <fullName evidence="11">Tyrosyl-tRNA synthetase</fullName>
        <shortName evidence="11">TyrRS</shortName>
    </alternativeName>
</protein>
<feature type="binding site" evidence="11">
    <location>
        <position position="43"/>
    </location>
    <ligand>
        <name>L-tyrosine</name>
        <dbReference type="ChEBI" id="CHEBI:58315"/>
    </ligand>
</feature>
<dbReference type="FunFam" id="1.10.240.10:FF:000001">
    <property type="entry name" value="Tyrosine--tRNA ligase"/>
    <property type="match status" value="1"/>
</dbReference>
<proteinExistence type="inferred from homology"/>
<dbReference type="Gene3D" id="3.40.50.620">
    <property type="entry name" value="HUPs"/>
    <property type="match status" value="1"/>
</dbReference>
<evidence type="ECO:0000256" key="11">
    <source>
        <dbReference type="HAMAP-Rule" id="MF_02006"/>
    </source>
</evidence>
<comment type="function">
    <text evidence="11">Catalyzes the attachment of tyrosine to tRNA(Tyr) in a two-step reaction: tyrosine is first activated by ATP to form Tyr-AMP and then transferred to the acceptor end of tRNA(Tyr).</text>
</comment>
<feature type="short sequence motif" description="'HIGH' region" evidence="11">
    <location>
        <begin position="48"/>
        <end position="57"/>
    </location>
</feature>
<evidence type="ECO:0000313" key="14">
    <source>
        <dbReference type="Proteomes" id="UP000012488"/>
    </source>
</evidence>
<dbReference type="GO" id="GO:0005524">
    <property type="term" value="F:ATP binding"/>
    <property type="evidence" value="ECO:0007669"/>
    <property type="project" value="UniProtKB-UniRule"/>
</dbReference>
<keyword evidence="3 11" id="KW-0436">Ligase</keyword>
<sequence>MTAESFAPKSDFLRILTERGYIHQTSDLAGIDMAAVEGRLTTYVGYDCTAPSLHVGHLLSIMMLHWLQATGGKPIALMGGGTTRVGDPSGRDETRKILNVEQIDANKAEIRKTFDRFLRFGAGAGDAVMVDNAEWLTKLNYIEMLRDVGRHFSVNRMLSMDSVRLRLERDQELSFLEFNYMILQSYDFVELNRRYGCVMQMGGSDQWGNIVNGIDLGRRMGTPQLYALTCPLLTTASGAKMGKTAAGAVWLNPDMLKPYDYWQFWRNTEDADVARFLKLFTLLPIEEVARLSALAGSEINAAKTVLATEATALLHGREAAEAAAETARKTFVEGTLAADLPSVTVPLATLEAGLGVLTAFGPAIAKLVPSTSEARRQIKGGGLRVNDVPVADEKALLGTSDLTQDGVIKLSFGKKRHVLLRTK</sequence>
<dbReference type="Gene3D" id="1.10.240.10">
    <property type="entry name" value="Tyrosyl-Transfer RNA Synthetase"/>
    <property type="match status" value="1"/>
</dbReference>
<dbReference type="InterPro" id="IPR002305">
    <property type="entry name" value="aa-tRNA-synth_Ic"/>
</dbReference>
<dbReference type="PROSITE" id="PS50889">
    <property type="entry name" value="S4"/>
    <property type="match status" value="1"/>
</dbReference>
<dbReference type="PRINTS" id="PR01040">
    <property type="entry name" value="TRNASYNTHTYR"/>
</dbReference>
<comment type="similarity">
    <text evidence="10 11">Belongs to the class-I aminoacyl-tRNA synthetase family. TyrS type 1 subfamily.</text>
</comment>
<feature type="binding site" evidence="11">
    <location>
        <position position="243"/>
    </location>
    <ligand>
        <name>ATP</name>
        <dbReference type="ChEBI" id="CHEBI:30616"/>
    </ligand>
</feature>
<organism evidence="13 14">
    <name type="scientific">Methylobacterium mesophilicum SR1.6/6</name>
    <dbReference type="NCBI Taxonomy" id="908290"/>
    <lineage>
        <taxon>Bacteria</taxon>
        <taxon>Pseudomonadati</taxon>
        <taxon>Pseudomonadota</taxon>
        <taxon>Alphaproteobacteria</taxon>
        <taxon>Hyphomicrobiales</taxon>
        <taxon>Methylobacteriaceae</taxon>
        <taxon>Methylobacterium</taxon>
    </lineage>
</organism>
<dbReference type="KEGG" id="mmes:MMSR116_13885"/>
<dbReference type="GO" id="GO:0005829">
    <property type="term" value="C:cytosol"/>
    <property type="evidence" value="ECO:0007669"/>
    <property type="project" value="TreeGrafter"/>
</dbReference>
<dbReference type="Pfam" id="PF00579">
    <property type="entry name" value="tRNA-synt_1b"/>
    <property type="match status" value="1"/>
</dbReference>
<dbReference type="FunFam" id="3.40.50.620:FF:000008">
    <property type="entry name" value="Tyrosine--tRNA ligase"/>
    <property type="match status" value="1"/>
</dbReference>
<dbReference type="GO" id="GO:0003723">
    <property type="term" value="F:RNA binding"/>
    <property type="evidence" value="ECO:0007669"/>
    <property type="project" value="UniProtKB-KW"/>
</dbReference>
<comment type="subunit">
    <text evidence="11">Homodimer.</text>
</comment>
<dbReference type="OrthoDB" id="9804243at2"/>
<evidence type="ECO:0000313" key="13">
    <source>
        <dbReference type="EMBL" id="QGY02850.1"/>
    </source>
</evidence>
<dbReference type="SUPFAM" id="SSF52374">
    <property type="entry name" value="Nucleotidylyl transferase"/>
    <property type="match status" value="1"/>
</dbReference>
<gene>
    <name evidence="11" type="primary">tyrS</name>
    <name evidence="13" type="ORF">MMSR116_13885</name>
</gene>
<keyword evidence="2 11" id="KW-0963">Cytoplasm</keyword>
<evidence type="ECO:0000256" key="4">
    <source>
        <dbReference type="ARBA" id="ARBA00022741"/>
    </source>
</evidence>
<dbReference type="CDD" id="cd00165">
    <property type="entry name" value="S4"/>
    <property type="match status" value="1"/>
</dbReference>
<evidence type="ECO:0000256" key="12">
    <source>
        <dbReference type="PROSITE-ProRule" id="PRU00182"/>
    </source>
</evidence>
<evidence type="ECO:0000256" key="7">
    <source>
        <dbReference type="ARBA" id="ARBA00022917"/>
    </source>
</evidence>
<dbReference type="InterPro" id="IPR036986">
    <property type="entry name" value="S4_RNA-bd_sf"/>
</dbReference>
<dbReference type="InterPro" id="IPR024107">
    <property type="entry name" value="Tyr-tRNA-ligase_bac_1"/>
</dbReference>
<dbReference type="EC" id="6.1.1.1" evidence="11"/>
<dbReference type="NCBIfam" id="TIGR00234">
    <property type="entry name" value="tyrS"/>
    <property type="match status" value="1"/>
</dbReference>
<dbReference type="RefSeq" id="WP_010682568.1">
    <property type="nucleotide sequence ID" value="NZ_CP043538.1"/>
</dbReference>
<evidence type="ECO:0000256" key="5">
    <source>
        <dbReference type="ARBA" id="ARBA00022840"/>
    </source>
</evidence>
<evidence type="ECO:0000256" key="3">
    <source>
        <dbReference type="ARBA" id="ARBA00022598"/>
    </source>
</evidence>
<dbReference type="GO" id="GO:0006437">
    <property type="term" value="P:tyrosyl-tRNA aminoacylation"/>
    <property type="evidence" value="ECO:0007669"/>
    <property type="project" value="UniProtKB-UniRule"/>
</dbReference>
<accession>A0A6B9FJV3</accession>
<name>A0A6B9FJV3_9HYPH</name>
<dbReference type="PANTHER" id="PTHR11766">
    <property type="entry name" value="TYROSYL-TRNA SYNTHETASE"/>
    <property type="match status" value="1"/>
</dbReference>
<dbReference type="SUPFAM" id="SSF55174">
    <property type="entry name" value="Alpha-L RNA-binding motif"/>
    <property type="match status" value="1"/>
</dbReference>
<dbReference type="InterPro" id="IPR024088">
    <property type="entry name" value="Tyr-tRNA-ligase_bac-type"/>
</dbReference>
<evidence type="ECO:0000256" key="10">
    <source>
        <dbReference type="ARBA" id="ARBA00060965"/>
    </source>
</evidence>
<keyword evidence="6 12" id="KW-0694">RNA-binding</keyword>
<evidence type="ECO:0000256" key="8">
    <source>
        <dbReference type="ARBA" id="ARBA00023146"/>
    </source>
</evidence>
<feature type="short sequence motif" description="'KMSKS' region" evidence="11">
    <location>
        <begin position="240"/>
        <end position="244"/>
    </location>
</feature>
<dbReference type="CDD" id="cd00805">
    <property type="entry name" value="TyrRS_core"/>
    <property type="match status" value="1"/>
</dbReference>
<keyword evidence="8 11" id="KW-0030">Aminoacyl-tRNA synthetase</keyword>
<dbReference type="HAMAP" id="MF_02006">
    <property type="entry name" value="Tyr_tRNA_synth_type1"/>
    <property type="match status" value="1"/>
</dbReference>
<feature type="binding site" evidence="11">
    <location>
        <position position="184"/>
    </location>
    <ligand>
        <name>L-tyrosine</name>
        <dbReference type="ChEBI" id="CHEBI:58315"/>
    </ligand>
</feature>
<comment type="subcellular location">
    <subcellularLocation>
        <location evidence="1 11">Cytoplasm</location>
    </subcellularLocation>
</comment>
<keyword evidence="4 11" id="KW-0547">Nucleotide-binding</keyword>
<dbReference type="InterPro" id="IPR002307">
    <property type="entry name" value="Tyr-tRNA-ligase"/>
</dbReference>
<dbReference type="AlphaFoldDB" id="A0A6B9FJV3"/>
<evidence type="ECO:0000256" key="9">
    <source>
        <dbReference type="ARBA" id="ARBA00048248"/>
    </source>
</evidence>
<dbReference type="InterPro" id="IPR014729">
    <property type="entry name" value="Rossmann-like_a/b/a_fold"/>
</dbReference>
<dbReference type="GO" id="GO:0004831">
    <property type="term" value="F:tyrosine-tRNA ligase activity"/>
    <property type="evidence" value="ECO:0007669"/>
    <property type="project" value="UniProtKB-UniRule"/>
</dbReference>
<comment type="catalytic activity">
    <reaction evidence="9 11">
        <text>tRNA(Tyr) + L-tyrosine + ATP = L-tyrosyl-tRNA(Tyr) + AMP + diphosphate + H(+)</text>
        <dbReference type="Rhea" id="RHEA:10220"/>
        <dbReference type="Rhea" id="RHEA-COMP:9706"/>
        <dbReference type="Rhea" id="RHEA-COMP:9707"/>
        <dbReference type="ChEBI" id="CHEBI:15378"/>
        <dbReference type="ChEBI" id="CHEBI:30616"/>
        <dbReference type="ChEBI" id="CHEBI:33019"/>
        <dbReference type="ChEBI" id="CHEBI:58315"/>
        <dbReference type="ChEBI" id="CHEBI:78442"/>
        <dbReference type="ChEBI" id="CHEBI:78536"/>
        <dbReference type="ChEBI" id="CHEBI:456215"/>
        <dbReference type="EC" id="6.1.1.1"/>
    </reaction>
</comment>
<evidence type="ECO:0000256" key="1">
    <source>
        <dbReference type="ARBA" id="ARBA00004496"/>
    </source>
</evidence>
<dbReference type="Proteomes" id="UP000012488">
    <property type="component" value="Chromosome"/>
</dbReference>
<keyword evidence="5 11" id="KW-0067">ATP-binding</keyword>
<feature type="binding site" evidence="11">
    <location>
        <position position="180"/>
    </location>
    <ligand>
        <name>L-tyrosine</name>
        <dbReference type="ChEBI" id="CHEBI:58315"/>
    </ligand>
</feature>